<feature type="non-terminal residue" evidence="1">
    <location>
        <position position="1"/>
    </location>
</feature>
<name>A0ABX0WFM2_9RHOB</name>
<evidence type="ECO:0000313" key="1">
    <source>
        <dbReference type="EMBL" id="NIZ63545.1"/>
    </source>
</evidence>
<gene>
    <name evidence="1" type="ORF">DL239_21570</name>
</gene>
<keyword evidence="2" id="KW-1185">Reference proteome</keyword>
<evidence type="ECO:0000313" key="2">
    <source>
        <dbReference type="Proteomes" id="UP001429564"/>
    </source>
</evidence>
<comment type="caution">
    <text evidence="1">The sequence shown here is derived from an EMBL/GenBank/DDBJ whole genome shotgun (WGS) entry which is preliminary data.</text>
</comment>
<protein>
    <submittedName>
        <fullName evidence="1">Uncharacterized protein</fullName>
    </submittedName>
</protein>
<accession>A0ABX0WFM2</accession>
<dbReference type="Proteomes" id="UP001429564">
    <property type="component" value="Unassembled WGS sequence"/>
</dbReference>
<organism evidence="1 2">
    <name type="scientific">Parasedimentitalea denitrificans</name>
    <dbReference type="NCBI Taxonomy" id="2211118"/>
    <lineage>
        <taxon>Bacteria</taxon>
        <taxon>Pseudomonadati</taxon>
        <taxon>Pseudomonadota</taxon>
        <taxon>Alphaproteobacteria</taxon>
        <taxon>Rhodobacterales</taxon>
        <taxon>Paracoccaceae</taxon>
        <taxon>Parasedimentitalea</taxon>
    </lineage>
</organism>
<sequence length="183" mass="20446">IPQTQMLNATSGWTFALGLSRPVLQWCYAVQQTDWSCSTFNFRTRLFEILEKIIFSNALGGATLTKEEIEADQGQLSEAVLFFEQRLLELTFHYALDSYKAPTLNSPWIANELSLALEKVESESGSPGSVSHVIDELKNSLSSNIVSDNLFILDKSGYLGFDFQNVQELRGFVAQIGLRSDLP</sequence>
<reference evidence="1 2" key="1">
    <citation type="submission" date="2018-05" db="EMBL/GenBank/DDBJ databases">
        <authorList>
            <person name="Zhang Y.-J."/>
        </authorList>
    </citation>
    <scope>NUCLEOTIDE SEQUENCE [LARGE SCALE GENOMIC DNA]</scope>
    <source>
        <strain evidence="1 2">CY04</strain>
    </source>
</reference>
<dbReference type="RefSeq" id="WP_206188600.1">
    <property type="nucleotide sequence ID" value="NZ_QHLQ01000082.1"/>
</dbReference>
<dbReference type="EMBL" id="QHLQ01000082">
    <property type="protein sequence ID" value="NIZ63545.1"/>
    <property type="molecule type" value="Genomic_DNA"/>
</dbReference>
<proteinExistence type="predicted"/>